<evidence type="ECO:0000313" key="2">
    <source>
        <dbReference type="Proteomes" id="UP000276215"/>
    </source>
</evidence>
<keyword evidence="2" id="KW-1185">Reference proteome</keyword>
<gene>
    <name evidence="1" type="ORF">L873DRAFT_1818755</name>
</gene>
<dbReference type="EMBL" id="ML120487">
    <property type="protein sequence ID" value="RPA91842.1"/>
    <property type="molecule type" value="Genomic_DNA"/>
</dbReference>
<sequence>LSLLPPSRHCHRSFGILQNFNKSGTGKCILLSQSFSASHPNVISPLLRLFPRVTHPCGSTLPSVLPQAVLPSYALRMLF</sequence>
<proteinExistence type="predicted"/>
<feature type="non-terminal residue" evidence="1">
    <location>
        <position position="79"/>
    </location>
</feature>
<organism evidence="1 2">
    <name type="scientific">Choiromyces venosus 120613-1</name>
    <dbReference type="NCBI Taxonomy" id="1336337"/>
    <lineage>
        <taxon>Eukaryota</taxon>
        <taxon>Fungi</taxon>
        <taxon>Dikarya</taxon>
        <taxon>Ascomycota</taxon>
        <taxon>Pezizomycotina</taxon>
        <taxon>Pezizomycetes</taxon>
        <taxon>Pezizales</taxon>
        <taxon>Tuberaceae</taxon>
        <taxon>Choiromyces</taxon>
    </lineage>
</organism>
<feature type="non-terminal residue" evidence="1">
    <location>
        <position position="1"/>
    </location>
</feature>
<evidence type="ECO:0000313" key="1">
    <source>
        <dbReference type="EMBL" id="RPA91842.1"/>
    </source>
</evidence>
<protein>
    <submittedName>
        <fullName evidence="1">Uncharacterized protein</fullName>
    </submittedName>
</protein>
<accession>A0A3N4J0C8</accession>
<name>A0A3N4J0C8_9PEZI</name>
<dbReference type="AlphaFoldDB" id="A0A3N4J0C8"/>
<dbReference type="Proteomes" id="UP000276215">
    <property type="component" value="Unassembled WGS sequence"/>
</dbReference>
<reference evidence="1 2" key="1">
    <citation type="journal article" date="2018" name="Nat. Ecol. Evol.">
        <title>Pezizomycetes genomes reveal the molecular basis of ectomycorrhizal truffle lifestyle.</title>
        <authorList>
            <person name="Murat C."/>
            <person name="Payen T."/>
            <person name="Noel B."/>
            <person name="Kuo A."/>
            <person name="Morin E."/>
            <person name="Chen J."/>
            <person name="Kohler A."/>
            <person name="Krizsan K."/>
            <person name="Balestrini R."/>
            <person name="Da Silva C."/>
            <person name="Montanini B."/>
            <person name="Hainaut M."/>
            <person name="Levati E."/>
            <person name="Barry K.W."/>
            <person name="Belfiori B."/>
            <person name="Cichocki N."/>
            <person name="Clum A."/>
            <person name="Dockter R.B."/>
            <person name="Fauchery L."/>
            <person name="Guy J."/>
            <person name="Iotti M."/>
            <person name="Le Tacon F."/>
            <person name="Lindquist E.A."/>
            <person name="Lipzen A."/>
            <person name="Malagnac F."/>
            <person name="Mello A."/>
            <person name="Molinier V."/>
            <person name="Miyauchi S."/>
            <person name="Poulain J."/>
            <person name="Riccioni C."/>
            <person name="Rubini A."/>
            <person name="Sitrit Y."/>
            <person name="Splivallo R."/>
            <person name="Traeger S."/>
            <person name="Wang M."/>
            <person name="Zifcakova L."/>
            <person name="Wipf D."/>
            <person name="Zambonelli A."/>
            <person name="Paolocci F."/>
            <person name="Nowrousian M."/>
            <person name="Ottonello S."/>
            <person name="Baldrian P."/>
            <person name="Spatafora J.W."/>
            <person name="Henrissat B."/>
            <person name="Nagy L.G."/>
            <person name="Aury J.M."/>
            <person name="Wincker P."/>
            <person name="Grigoriev I.V."/>
            <person name="Bonfante P."/>
            <person name="Martin F.M."/>
        </authorList>
    </citation>
    <scope>NUCLEOTIDE SEQUENCE [LARGE SCALE GENOMIC DNA]</scope>
    <source>
        <strain evidence="1 2">120613-1</strain>
    </source>
</reference>